<dbReference type="OrthoDB" id="10321834at2759"/>
<evidence type="ECO:0000313" key="2">
    <source>
        <dbReference type="Proteomes" id="UP000237000"/>
    </source>
</evidence>
<dbReference type="AlphaFoldDB" id="A0A2P5EVR0"/>
<name>A0A2P5EVR0_TREOI</name>
<organism evidence="1 2">
    <name type="scientific">Trema orientale</name>
    <name type="common">Charcoal tree</name>
    <name type="synonym">Celtis orientalis</name>
    <dbReference type="NCBI Taxonomy" id="63057"/>
    <lineage>
        <taxon>Eukaryota</taxon>
        <taxon>Viridiplantae</taxon>
        <taxon>Streptophyta</taxon>
        <taxon>Embryophyta</taxon>
        <taxon>Tracheophyta</taxon>
        <taxon>Spermatophyta</taxon>
        <taxon>Magnoliopsida</taxon>
        <taxon>eudicotyledons</taxon>
        <taxon>Gunneridae</taxon>
        <taxon>Pentapetalae</taxon>
        <taxon>rosids</taxon>
        <taxon>fabids</taxon>
        <taxon>Rosales</taxon>
        <taxon>Cannabaceae</taxon>
        <taxon>Trema</taxon>
    </lineage>
</organism>
<dbReference type="Proteomes" id="UP000237000">
    <property type="component" value="Unassembled WGS sequence"/>
</dbReference>
<gene>
    <name evidence="1" type="ORF">TorRG33x02_146020</name>
</gene>
<evidence type="ECO:0000313" key="1">
    <source>
        <dbReference type="EMBL" id="PON89620.1"/>
    </source>
</evidence>
<comment type="caution">
    <text evidence="1">The sequence shown here is derived from an EMBL/GenBank/DDBJ whole genome shotgun (WGS) entry which is preliminary data.</text>
</comment>
<sequence>MGEHVMGKTGNRGDKWESMRTESCHLFSCFSFNNCLLVTIAIANRNLEKRVLNKVPFHKVDIGIIFQIWWDNETPIQSITIQFSDDNLTTIIPTFKIGSSLPKNPVHDLKMN</sequence>
<accession>A0A2P5EVR0</accession>
<dbReference type="EMBL" id="JXTC01000092">
    <property type="protein sequence ID" value="PON89620.1"/>
    <property type="molecule type" value="Genomic_DNA"/>
</dbReference>
<reference evidence="2" key="1">
    <citation type="submission" date="2016-06" db="EMBL/GenBank/DDBJ databases">
        <title>Parallel loss of symbiosis genes in relatives of nitrogen-fixing non-legume Parasponia.</title>
        <authorList>
            <person name="Van Velzen R."/>
            <person name="Holmer R."/>
            <person name="Bu F."/>
            <person name="Rutten L."/>
            <person name="Van Zeijl A."/>
            <person name="Liu W."/>
            <person name="Santuari L."/>
            <person name="Cao Q."/>
            <person name="Sharma T."/>
            <person name="Shen D."/>
            <person name="Roswanjaya Y."/>
            <person name="Wardhani T."/>
            <person name="Kalhor M.S."/>
            <person name="Jansen J."/>
            <person name="Van den Hoogen J."/>
            <person name="Gungor B."/>
            <person name="Hartog M."/>
            <person name="Hontelez J."/>
            <person name="Verver J."/>
            <person name="Yang W.-C."/>
            <person name="Schijlen E."/>
            <person name="Repin R."/>
            <person name="Schilthuizen M."/>
            <person name="Schranz E."/>
            <person name="Heidstra R."/>
            <person name="Miyata K."/>
            <person name="Fedorova E."/>
            <person name="Kohlen W."/>
            <person name="Bisseling T."/>
            <person name="Smit S."/>
            <person name="Geurts R."/>
        </authorList>
    </citation>
    <scope>NUCLEOTIDE SEQUENCE [LARGE SCALE GENOMIC DNA]</scope>
    <source>
        <strain evidence="2">cv. RG33-2</strain>
    </source>
</reference>
<dbReference type="InParanoid" id="A0A2P5EVR0"/>
<protein>
    <submittedName>
        <fullName evidence="1">Uncharacterized protein</fullName>
    </submittedName>
</protein>
<keyword evidence="2" id="KW-1185">Reference proteome</keyword>
<proteinExistence type="predicted"/>